<accession>A0ABW4THH6</accession>
<dbReference type="Proteomes" id="UP001597368">
    <property type="component" value="Unassembled WGS sequence"/>
</dbReference>
<feature type="compositionally biased region" description="Basic and acidic residues" evidence="1">
    <location>
        <begin position="38"/>
        <end position="48"/>
    </location>
</feature>
<protein>
    <recommendedName>
        <fullName evidence="4">HK97 gp10 family phage protein</fullName>
    </recommendedName>
</protein>
<reference evidence="3" key="1">
    <citation type="journal article" date="2019" name="Int. J. Syst. Evol. Microbiol.">
        <title>The Global Catalogue of Microorganisms (GCM) 10K type strain sequencing project: providing services to taxonomists for standard genome sequencing and annotation.</title>
        <authorList>
            <consortium name="The Broad Institute Genomics Platform"/>
            <consortium name="The Broad Institute Genome Sequencing Center for Infectious Disease"/>
            <person name="Wu L."/>
            <person name="Ma J."/>
        </authorList>
    </citation>
    <scope>NUCLEOTIDE SEQUENCE [LARGE SCALE GENOMIC DNA]</scope>
    <source>
        <strain evidence="3">ICMP 6774ER</strain>
    </source>
</reference>
<proteinExistence type="predicted"/>
<evidence type="ECO:0000313" key="2">
    <source>
        <dbReference type="EMBL" id="MFD1940534.1"/>
    </source>
</evidence>
<feature type="compositionally biased region" description="Polar residues" evidence="1">
    <location>
        <begin position="50"/>
        <end position="61"/>
    </location>
</feature>
<keyword evidence="3" id="KW-1185">Reference proteome</keyword>
<organism evidence="2 3">
    <name type="scientific">Nonomuraea mangrovi</name>
    <dbReference type="NCBI Taxonomy" id="2316207"/>
    <lineage>
        <taxon>Bacteria</taxon>
        <taxon>Bacillati</taxon>
        <taxon>Actinomycetota</taxon>
        <taxon>Actinomycetes</taxon>
        <taxon>Streptosporangiales</taxon>
        <taxon>Streptosporangiaceae</taxon>
        <taxon>Nonomuraea</taxon>
    </lineage>
</organism>
<gene>
    <name evidence="2" type="ORF">ACFSKW_54675</name>
</gene>
<comment type="caution">
    <text evidence="2">The sequence shown here is derived from an EMBL/GenBank/DDBJ whole genome shotgun (WGS) entry which is preliminary data.</text>
</comment>
<evidence type="ECO:0000313" key="3">
    <source>
        <dbReference type="Proteomes" id="UP001597368"/>
    </source>
</evidence>
<dbReference type="RefSeq" id="WP_379583822.1">
    <property type="nucleotide sequence ID" value="NZ_JBHUFV010000112.1"/>
</dbReference>
<feature type="region of interest" description="Disordered" evidence="1">
    <location>
        <begin position="38"/>
        <end position="61"/>
    </location>
</feature>
<name>A0ABW4THH6_9ACTN</name>
<sequence length="116" mass="12828">MAQRSTLKLDTGQLDARMQEGAVKGLKVAMEHLLQVSREEVPHEEGTLERSGTPSVDASTLTGAVSYDGPYAVIQHEDLTFRHDSGRKAKYLEDPFDAESGTMQELIAAEIRRSLR</sequence>
<evidence type="ECO:0008006" key="4">
    <source>
        <dbReference type="Google" id="ProtNLM"/>
    </source>
</evidence>
<dbReference type="EMBL" id="JBHUFV010000112">
    <property type="protein sequence ID" value="MFD1940534.1"/>
    <property type="molecule type" value="Genomic_DNA"/>
</dbReference>
<evidence type="ECO:0000256" key="1">
    <source>
        <dbReference type="SAM" id="MobiDB-lite"/>
    </source>
</evidence>